<dbReference type="EMBL" id="JBIVPC010000026">
    <property type="protein sequence ID" value="MFJ6041375.1"/>
    <property type="molecule type" value="Genomic_DNA"/>
</dbReference>
<evidence type="ECO:0000313" key="2">
    <source>
        <dbReference type="EMBL" id="MFJ6041375.1"/>
    </source>
</evidence>
<sequence length="65" mass="6721">MRRPTPPRVRGPKGGRSPKYDGKFAFSATAAEACLAGGSIAYDGPLSITEGTVVRLVVERLSSGG</sequence>
<comment type="caution">
    <text evidence="2">The sequence shown here is derived from an EMBL/GenBank/DDBJ whole genome shotgun (WGS) entry which is preliminary data.</text>
</comment>
<reference evidence="2 3" key="1">
    <citation type="submission" date="2024-10" db="EMBL/GenBank/DDBJ databases">
        <title>The Natural Products Discovery Center: Release of the First 8490 Sequenced Strains for Exploring Actinobacteria Biosynthetic Diversity.</title>
        <authorList>
            <person name="Kalkreuter E."/>
            <person name="Kautsar S.A."/>
            <person name="Yang D."/>
            <person name="Bader C.D."/>
            <person name="Teijaro C.N."/>
            <person name="Fluegel L."/>
            <person name="Davis C.M."/>
            <person name="Simpson J.R."/>
            <person name="Lauterbach L."/>
            <person name="Steele A.D."/>
            <person name="Gui C."/>
            <person name="Meng S."/>
            <person name="Li G."/>
            <person name="Viehrig K."/>
            <person name="Ye F."/>
            <person name="Su P."/>
            <person name="Kiefer A.F."/>
            <person name="Nichols A."/>
            <person name="Cepeda A.J."/>
            <person name="Yan W."/>
            <person name="Fan B."/>
            <person name="Jiang Y."/>
            <person name="Adhikari A."/>
            <person name="Zheng C.-J."/>
            <person name="Schuster L."/>
            <person name="Cowan T.M."/>
            <person name="Smanski M.J."/>
            <person name="Chevrette M.G."/>
            <person name="De Carvalho L.P.S."/>
            <person name="Shen B."/>
        </authorList>
    </citation>
    <scope>NUCLEOTIDE SEQUENCE [LARGE SCALE GENOMIC DNA]</scope>
    <source>
        <strain evidence="2 3">NPDC093086</strain>
    </source>
</reference>
<feature type="compositionally biased region" description="Basic residues" evidence="1">
    <location>
        <begin position="1"/>
        <end position="13"/>
    </location>
</feature>
<keyword evidence="3" id="KW-1185">Reference proteome</keyword>
<evidence type="ECO:0000313" key="3">
    <source>
        <dbReference type="Proteomes" id="UP001617907"/>
    </source>
</evidence>
<evidence type="ECO:0000256" key="1">
    <source>
        <dbReference type="SAM" id="MobiDB-lite"/>
    </source>
</evidence>
<proteinExistence type="predicted"/>
<name>A0ABW8HKV5_9ACTN</name>
<accession>A0ABW8HKV5</accession>
<dbReference type="RefSeq" id="WP_350892200.1">
    <property type="nucleotide sequence ID" value="NZ_JBEOTR010000035.1"/>
</dbReference>
<organism evidence="2 3">
    <name type="scientific">Streptomyces ardesiacus</name>
    <dbReference type="NCBI Taxonomy" id="285564"/>
    <lineage>
        <taxon>Bacteria</taxon>
        <taxon>Bacillati</taxon>
        <taxon>Actinomycetota</taxon>
        <taxon>Actinomycetes</taxon>
        <taxon>Kitasatosporales</taxon>
        <taxon>Streptomycetaceae</taxon>
        <taxon>Streptomyces</taxon>
    </lineage>
</organism>
<dbReference type="Proteomes" id="UP001617907">
    <property type="component" value="Unassembled WGS sequence"/>
</dbReference>
<gene>
    <name evidence="2" type="ORF">ACIQFM_34635</name>
</gene>
<feature type="region of interest" description="Disordered" evidence="1">
    <location>
        <begin position="1"/>
        <end position="21"/>
    </location>
</feature>
<protein>
    <submittedName>
        <fullName evidence="2">Uncharacterized protein</fullName>
    </submittedName>
</protein>